<dbReference type="EMBL" id="CAXIPU020000435">
    <property type="protein sequence ID" value="CAL1671924.1"/>
    <property type="molecule type" value="Genomic_DNA"/>
</dbReference>
<evidence type="ECO:0000313" key="2">
    <source>
        <dbReference type="EMBL" id="CAL1671924.1"/>
    </source>
</evidence>
<dbReference type="AlphaFoldDB" id="A0AAV2MX59"/>
<gene>
    <name evidence="2" type="ORF">LPLAT_LOCUS5340</name>
</gene>
<proteinExistence type="predicted"/>
<accession>A0AAV2MX59</accession>
<dbReference type="Proteomes" id="UP001497644">
    <property type="component" value="Unassembled WGS sequence"/>
</dbReference>
<comment type="caution">
    <text evidence="2">The sequence shown here is derived from an EMBL/GenBank/DDBJ whole genome shotgun (WGS) entry which is preliminary data.</text>
</comment>
<evidence type="ECO:0000313" key="3">
    <source>
        <dbReference type="Proteomes" id="UP001497644"/>
    </source>
</evidence>
<reference evidence="2" key="1">
    <citation type="submission" date="2024-04" db="EMBL/GenBank/DDBJ databases">
        <authorList>
            <consortium name="Molecular Ecology Group"/>
        </authorList>
    </citation>
    <scope>NUCLEOTIDE SEQUENCE</scope>
</reference>
<feature type="region of interest" description="Disordered" evidence="1">
    <location>
        <begin position="61"/>
        <end position="87"/>
    </location>
</feature>
<keyword evidence="3" id="KW-1185">Reference proteome</keyword>
<evidence type="ECO:0000256" key="1">
    <source>
        <dbReference type="SAM" id="MobiDB-lite"/>
    </source>
</evidence>
<organism evidence="2 3">
    <name type="scientific">Lasius platythorax</name>
    <dbReference type="NCBI Taxonomy" id="488582"/>
    <lineage>
        <taxon>Eukaryota</taxon>
        <taxon>Metazoa</taxon>
        <taxon>Ecdysozoa</taxon>
        <taxon>Arthropoda</taxon>
        <taxon>Hexapoda</taxon>
        <taxon>Insecta</taxon>
        <taxon>Pterygota</taxon>
        <taxon>Neoptera</taxon>
        <taxon>Endopterygota</taxon>
        <taxon>Hymenoptera</taxon>
        <taxon>Apocrita</taxon>
        <taxon>Aculeata</taxon>
        <taxon>Formicoidea</taxon>
        <taxon>Formicidae</taxon>
        <taxon>Formicinae</taxon>
        <taxon>Lasius</taxon>
        <taxon>Lasius</taxon>
    </lineage>
</organism>
<name>A0AAV2MX59_9HYME</name>
<protein>
    <submittedName>
        <fullName evidence="2">Uncharacterized protein</fullName>
    </submittedName>
</protein>
<sequence>MEEVCLICCQSLSSGNTVVVERGIDTLRDASVERNDGKIGHLRRVNSIKIHVQCRKEYTRKSSIAATKRKQDEGASTSGSSPPRTRRRTNEYLFDFQNLCIFCGEGANEEKEKKKDIKSRRIIHRVSTATFKDSIIAVAEQLGNDMAKAVTKRIIYEDLVAAEARYHHDCHVSFKKPTTGGKIGRPQDSRITSAMEKIYTYIENNDDCQFTLAELKDVCKNFTPDEKTIKSKLIKRYEEKIVITTKNRSLTIICFIDVQHDLLSKAWYEKRNRTKRKNVSEF</sequence>